<dbReference type="InterPro" id="IPR029068">
    <property type="entry name" value="Glyas_Bleomycin-R_OHBP_Dase"/>
</dbReference>
<gene>
    <name evidence="2" type="ORF">GCM10010909_12300</name>
</gene>
<dbReference type="InterPro" id="IPR037523">
    <property type="entry name" value="VOC_core"/>
</dbReference>
<dbReference type="SUPFAM" id="SSF54593">
    <property type="entry name" value="Glyoxalase/Bleomycin resistance protein/Dihydroxybiphenyl dioxygenase"/>
    <property type="match status" value="1"/>
</dbReference>
<dbReference type="Gene3D" id="3.10.180.10">
    <property type="entry name" value="2,3-Dihydroxybiphenyl 1,2-Dioxygenase, domain 1"/>
    <property type="match status" value="2"/>
</dbReference>
<name>A0ABQ6A260_9PROT</name>
<dbReference type="Proteomes" id="UP001156641">
    <property type="component" value="Unassembled WGS sequence"/>
</dbReference>
<accession>A0ABQ6A260</accession>
<comment type="caution">
    <text evidence="2">The sequence shown here is derived from an EMBL/GenBank/DDBJ whole genome shotgun (WGS) entry which is preliminary data.</text>
</comment>
<dbReference type="InterPro" id="IPR004360">
    <property type="entry name" value="Glyas_Fos-R_dOase_dom"/>
</dbReference>
<feature type="domain" description="VOC" evidence="1">
    <location>
        <begin position="9"/>
        <end position="125"/>
    </location>
</feature>
<evidence type="ECO:0000259" key="1">
    <source>
        <dbReference type="PROSITE" id="PS51819"/>
    </source>
</evidence>
<reference evidence="3" key="1">
    <citation type="journal article" date="2019" name="Int. J. Syst. Evol. Microbiol.">
        <title>The Global Catalogue of Microorganisms (GCM) 10K type strain sequencing project: providing services to taxonomists for standard genome sequencing and annotation.</title>
        <authorList>
            <consortium name="The Broad Institute Genomics Platform"/>
            <consortium name="The Broad Institute Genome Sequencing Center for Infectious Disease"/>
            <person name="Wu L."/>
            <person name="Ma J."/>
        </authorList>
    </citation>
    <scope>NUCLEOTIDE SEQUENCE [LARGE SCALE GENOMIC DNA]</scope>
    <source>
        <strain evidence="3">NBRC 112502</strain>
    </source>
</reference>
<organism evidence="2 3">
    <name type="scientific">Acidocella aquatica</name>
    <dbReference type="NCBI Taxonomy" id="1922313"/>
    <lineage>
        <taxon>Bacteria</taxon>
        <taxon>Pseudomonadati</taxon>
        <taxon>Pseudomonadota</taxon>
        <taxon>Alphaproteobacteria</taxon>
        <taxon>Acetobacterales</taxon>
        <taxon>Acidocellaceae</taxon>
        <taxon>Acidocella</taxon>
    </lineage>
</organism>
<feature type="domain" description="VOC" evidence="1">
    <location>
        <begin position="142"/>
        <end position="257"/>
    </location>
</feature>
<keyword evidence="3" id="KW-1185">Reference proteome</keyword>
<dbReference type="EMBL" id="BSOS01000025">
    <property type="protein sequence ID" value="GLR66550.1"/>
    <property type="molecule type" value="Genomic_DNA"/>
</dbReference>
<evidence type="ECO:0000313" key="2">
    <source>
        <dbReference type="EMBL" id="GLR66550.1"/>
    </source>
</evidence>
<protein>
    <recommendedName>
        <fullName evidence="1">VOC domain-containing protein</fullName>
    </recommendedName>
</protein>
<dbReference type="PROSITE" id="PS51819">
    <property type="entry name" value="VOC"/>
    <property type="match status" value="2"/>
</dbReference>
<dbReference type="RefSeq" id="WP_348522668.1">
    <property type="nucleotide sequence ID" value="NZ_BSOS01000025.1"/>
</dbReference>
<proteinExistence type="predicted"/>
<dbReference type="Pfam" id="PF00903">
    <property type="entry name" value="Glyoxalase"/>
    <property type="match status" value="2"/>
</dbReference>
<sequence>MATDFRYRRLGYLVLQVSGIAQTTKFMIDVIGLDFVDETKEGGRFFRSGPSHHDVLLIPAATPAFVRSSWELETDDDLERAFSHYAKLGLSPKWVPDIEAQALSLEKAFRVVEPVVHTEFEYYSKMTYISSPLQNRLTGFQGGKHFGLAVPDPRMHTEYLVKNMGFLTSDYLEGWPGALLRAFPNPNHHSYGALGGKAGFHHFAFMVNTIDDIGRLMNRAQKLGVTPHFGIGRHPTSGSIHFYVYDNDFFVWEYTLGMEQFPEQGAREARRMSARPEDFDLWGAVPDVVGASKRPPFLTYG</sequence>
<evidence type="ECO:0000313" key="3">
    <source>
        <dbReference type="Proteomes" id="UP001156641"/>
    </source>
</evidence>